<comment type="caution">
    <text evidence="5">The sequence shown here is derived from an EMBL/GenBank/DDBJ whole genome shotgun (WGS) entry which is preliminary data.</text>
</comment>
<evidence type="ECO:0000313" key="6">
    <source>
        <dbReference type="Proteomes" id="UP001054889"/>
    </source>
</evidence>
<dbReference type="Proteomes" id="UP001054889">
    <property type="component" value="Unassembled WGS sequence"/>
</dbReference>
<dbReference type="InterPro" id="IPR011990">
    <property type="entry name" value="TPR-like_helical_dom_sf"/>
</dbReference>
<reference evidence="5" key="2">
    <citation type="submission" date="2021-12" db="EMBL/GenBank/DDBJ databases">
        <title>Resequencing data analysis of finger millet.</title>
        <authorList>
            <person name="Hatakeyama M."/>
            <person name="Aluri S."/>
            <person name="Balachadran M.T."/>
            <person name="Sivarajan S.R."/>
            <person name="Poveda L."/>
            <person name="Shimizu-Inatsugi R."/>
            <person name="Schlapbach R."/>
            <person name="Sreeman S.M."/>
            <person name="Shimizu K.K."/>
        </authorList>
    </citation>
    <scope>NUCLEOTIDE SEQUENCE</scope>
</reference>
<keyword evidence="3" id="KW-0809">Transit peptide</keyword>
<dbReference type="NCBIfam" id="TIGR00756">
    <property type="entry name" value="PPR"/>
    <property type="match status" value="2"/>
</dbReference>
<dbReference type="PROSITE" id="PS51375">
    <property type="entry name" value="PPR"/>
    <property type="match status" value="2"/>
</dbReference>
<dbReference type="InterPro" id="IPR002885">
    <property type="entry name" value="PPR_rpt"/>
</dbReference>
<dbReference type="Pfam" id="PF01535">
    <property type="entry name" value="PPR"/>
    <property type="match status" value="2"/>
</dbReference>
<evidence type="ECO:0000313" key="5">
    <source>
        <dbReference type="EMBL" id="GJN05462.1"/>
    </source>
</evidence>
<accession>A0AAV5D4F2</accession>
<evidence type="ECO:0008006" key="7">
    <source>
        <dbReference type="Google" id="ProtNLM"/>
    </source>
</evidence>
<dbReference type="Gene3D" id="1.25.40.10">
    <property type="entry name" value="Tetratricopeptide repeat domain"/>
    <property type="match status" value="2"/>
</dbReference>
<dbReference type="PANTHER" id="PTHR45717">
    <property type="entry name" value="OS12G0527900 PROTEIN"/>
    <property type="match status" value="1"/>
</dbReference>
<evidence type="ECO:0000256" key="4">
    <source>
        <dbReference type="PROSITE-ProRule" id="PRU00708"/>
    </source>
</evidence>
<dbReference type="Pfam" id="PF13041">
    <property type="entry name" value="PPR_2"/>
    <property type="match status" value="1"/>
</dbReference>
<protein>
    <recommendedName>
        <fullName evidence="7">Pentatricopeptide repeat-containing protein</fullName>
    </recommendedName>
</protein>
<feature type="repeat" description="PPR" evidence="4">
    <location>
        <begin position="144"/>
        <end position="178"/>
    </location>
</feature>
<reference evidence="5" key="1">
    <citation type="journal article" date="2018" name="DNA Res.">
        <title>Multiple hybrid de novo genome assembly of finger millet, an orphan allotetraploid crop.</title>
        <authorList>
            <person name="Hatakeyama M."/>
            <person name="Aluri S."/>
            <person name="Balachadran M.T."/>
            <person name="Sivarajan S.R."/>
            <person name="Patrignani A."/>
            <person name="Gruter S."/>
            <person name="Poveda L."/>
            <person name="Shimizu-Inatsugi R."/>
            <person name="Baeten J."/>
            <person name="Francoijs K.J."/>
            <person name="Nataraja K.N."/>
            <person name="Reddy Y.A.N."/>
            <person name="Phadnis S."/>
            <person name="Ravikumar R.L."/>
            <person name="Schlapbach R."/>
            <person name="Sreeman S.M."/>
            <person name="Shimizu K.K."/>
        </authorList>
    </citation>
    <scope>NUCLEOTIDE SEQUENCE</scope>
</reference>
<evidence type="ECO:0000256" key="3">
    <source>
        <dbReference type="ARBA" id="ARBA00022946"/>
    </source>
</evidence>
<dbReference type="GO" id="GO:0003729">
    <property type="term" value="F:mRNA binding"/>
    <property type="evidence" value="ECO:0007669"/>
    <property type="project" value="UniProtKB-ARBA"/>
</dbReference>
<dbReference type="SUPFAM" id="SSF48452">
    <property type="entry name" value="TPR-like"/>
    <property type="match status" value="1"/>
</dbReference>
<keyword evidence="6" id="KW-1185">Reference proteome</keyword>
<comment type="similarity">
    <text evidence="1">Belongs to the PPR family. P subfamily.</text>
</comment>
<dbReference type="AlphaFoldDB" id="A0AAV5D4F2"/>
<name>A0AAV5D4F2_ELECO</name>
<sequence length="506" mass="58021">MLRAAARRRGALALAARSVHAQSQAPQSYGLGRQRMDPAWVPLYKRLAALSPFRPAGAVAAELDAWIRARRPLSYEQVVAYIRRMARIRSFSDTRPIELMDWLEAHGAKLTHGHHALRINLISKVNGIQAAEEYFWSLPDAFKSLKTFCSLLNCYAAHGIADKGLELYENMKAMNFVPSTLVYNNLMSLYHKSGQPEKIPDIYKEMCERCVHPDNYTYMMLTGSYITMNDLESAEKFLQKLQEVTSVHWSLYTRMASYYVNLGQFEKVEVALKKAEQAIDKGEIPPWHFLISIYASIGKSSEVKRIWESLKSRFNTCLNKSYLVMLLSLRRLDDFDSLQLIFQEWQSSNQQYDMRIANVMIAAYLDRGMVNEAEAILQSAMAQGSCNDKTYEMFTVFYLTKSMVKEALEFLRDRKNMVRTHKRVPTKQLLNRFLKHYEEAKDVDGMESFCECLKELECLDAEAYGALMRTYLSAGRTNPSIAQRIEDDGIHVEPDMAKLIKSVSGC</sequence>
<feature type="repeat" description="PPR" evidence="4">
    <location>
        <begin position="179"/>
        <end position="213"/>
    </location>
</feature>
<keyword evidence="2" id="KW-0677">Repeat</keyword>
<dbReference type="PANTHER" id="PTHR45717:SF9">
    <property type="entry name" value="OS01G0301700 PROTEIN"/>
    <property type="match status" value="1"/>
</dbReference>
<dbReference type="GO" id="GO:0005739">
    <property type="term" value="C:mitochondrion"/>
    <property type="evidence" value="ECO:0007669"/>
    <property type="project" value="TreeGrafter"/>
</dbReference>
<proteinExistence type="inferred from homology"/>
<dbReference type="EMBL" id="BQKI01000012">
    <property type="protein sequence ID" value="GJN05462.1"/>
    <property type="molecule type" value="Genomic_DNA"/>
</dbReference>
<gene>
    <name evidence="5" type="primary">ga23088</name>
    <name evidence="5" type="ORF">PR202_ga23088</name>
</gene>
<evidence type="ECO:0000256" key="1">
    <source>
        <dbReference type="ARBA" id="ARBA00007626"/>
    </source>
</evidence>
<evidence type="ECO:0000256" key="2">
    <source>
        <dbReference type="ARBA" id="ARBA00022737"/>
    </source>
</evidence>
<organism evidence="5 6">
    <name type="scientific">Eleusine coracana subsp. coracana</name>
    <dbReference type="NCBI Taxonomy" id="191504"/>
    <lineage>
        <taxon>Eukaryota</taxon>
        <taxon>Viridiplantae</taxon>
        <taxon>Streptophyta</taxon>
        <taxon>Embryophyta</taxon>
        <taxon>Tracheophyta</taxon>
        <taxon>Spermatophyta</taxon>
        <taxon>Magnoliopsida</taxon>
        <taxon>Liliopsida</taxon>
        <taxon>Poales</taxon>
        <taxon>Poaceae</taxon>
        <taxon>PACMAD clade</taxon>
        <taxon>Chloridoideae</taxon>
        <taxon>Cynodonteae</taxon>
        <taxon>Eleusininae</taxon>
        <taxon>Eleusine</taxon>
    </lineage>
</organism>